<protein>
    <submittedName>
        <fullName evidence="1">Uncharacterized protein</fullName>
    </submittedName>
</protein>
<dbReference type="EMBL" id="FN653065">
    <property type="protein sequence ID" value="CBY10734.1"/>
    <property type="molecule type" value="Genomic_DNA"/>
</dbReference>
<proteinExistence type="predicted"/>
<accession>E4XKN1</accession>
<dbReference type="AlphaFoldDB" id="E4XKN1"/>
<keyword evidence="2" id="KW-1185">Reference proteome</keyword>
<evidence type="ECO:0000313" key="2">
    <source>
        <dbReference type="Proteomes" id="UP000001307"/>
    </source>
</evidence>
<reference evidence="1" key="1">
    <citation type="journal article" date="2010" name="Science">
        <title>Plasticity of animal genome architecture unmasked by rapid evolution of a pelagic tunicate.</title>
        <authorList>
            <person name="Denoeud F."/>
            <person name="Henriet S."/>
            <person name="Mungpakdee S."/>
            <person name="Aury J.M."/>
            <person name="Da Silva C."/>
            <person name="Brinkmann H."/>
            <person name="Mikhaleva J."/>
            <person name="Olsen L.C."/>
            <person name="Jubin C."/>
            <person name="Canestro C."/>
            <person name="Bouquet J.M."/>
            <person name="Danks G."/>
            <person name="Poulain J."/>
            <person name="Campsteijn C."/>
            <person name="Adamski M."/>
            <person name="Cross I."/>
            <person name="Yadetie F."/>
            <person name="Muffato M."/>
            <person name="Louis A."/>
            <person name="Butcher S."/>
            <person name="Tsagkogeorga G."/>
            <person name="Konrad A."/>
            <person name="Singh S."/>
            <person name="Jensen M.F."/>
            <person name="Cong E.H."/>
            <person name="Eikeseth-Otteraa H."/>
            <person name="Noel B."/>
            <person name="Anthouard V."/>
            <person name="Porcel B.M."/>
            <person name="Kachouri-Lafond R."/>
            <person name="Nishino A."/>
            <person name="Ugolini M."/>
            <person name="Chourrout P."/>
            <person name="Nishida H."/>
            <person name="Aasland R."/>
            <person name="Huzurbazar S."/>
            <person name="Westhof E."/>
            <person name="Delsuc F."/>
            <person name="Lehrach H."/>
            <person name="Reinhardt R."/>
            <person name="Weissenbach J."/>
            <person name="Roy S.W."/>
            <person name="Artiguenave F."/>
            <person name="Postlethwait J.H."/>
            <person name="Manak J.R."/>
            <person name="Thompson E.M."/>
            <person name="Jaillon O."/>
            <person name="Du Pasquier L."/>
            <person name="Boudinot P."/>
            <person name="Liberles D.A."/>
            <person name="Volff J.N."/>
            <person name="Philippe H."/>
            <person name="Lenhard B."/>
            <person name="Roest Crollius H."/>
            <person name="Wincker P."/>
            <person name="Chourrout D."/>
        </authorList>
    </citation>
    <scope>NUCLEOTIDE SEQUENCE [LARGE SCALE GENOMIC DNA]</scope>
</reference>
<dbReference type="OrthoDB" id="10349146at2759"/>
<evidence type="ECO:0000313" key="1">
    <source>
        <dbReference type="EMBL" id="CBY10734.1"/>
    </source>
</evidence>
<dbReference type="InParanoid" id="E4XKN1"/>
<sequence>MSIPVEKLVDARVDQFSWFFEDEELEFIRSHKGSFFEKKEAETFSKYICGITASTWWIRKRELERIEDKENVNQSSGYFNQLGMPAPAPWQNEKRIKIEVPEHERIPPAVGRMQFKRLSQELISLSKRLDEKVSICALTRAENNVASNIICLRYDQNEKKRVISSVQVFNYEKNHCLGLQLHVPSRISTDCVIEEGSMMIQDENPNLIRQYNSIYSPIIKTACVKLKLDWTISPNHPGRDPEIFSGPEFRDDQSFQATISIRPDLSLIDFPDEFKELRSDVKQLKVILDALKTEILPSSSKLSDDLSSLLRTSGNIEISDLVWQTCKYSSLSGITKNLNTLISLGTQGDASNITVLSENDSDFAMKFGKARKRGIPTKIHEATALEMLFECGEQAISRKLNNSVSSRAGPGM</sequence>
<organism evidence="1">
    <name type="scientific">Oikopleura dioica</name>
    <name type="common">Tunicate</name>
    <dbReference type="NCBI Taxonomy" id="34765"/>
    <lineage>
        <taxon>Eukaryota</taxon>
        <taxon>Metazoa</taxon>
        <taxon>Chordata</taxon>
        <taxon>Tunicata</taxon>
        <taxon>Appendicularia</taxon>
        <taxon>Copelata</taxon>
        <taxon>Oikopleuridae</taxon>
        <taxon>Oikopleura</taxon>
    </lineage>
</organism>
<dbReference type="Proteomes" id="UP000001307">
    <property type="component" value="Unassembled WGS sequence"/>
</dbReference>
<name>E4XKN1_OIKDI</name>
<gene>
    <name evidence="1" type="ORF">GSOID_T00014244001</name>
</gene>